<keyword evidence="10 11" id="KW-0368">Histidine biosynthesis</keyword>
<evidence type="ECO:0000256" key="10">
    <source>
        <dbReference type="ARBA" id="ARBA00023102"/>
    </source>
</evidence>
<evidence type="ECO:0000256" key="11">
    <source>
        <dbReference type="HAMAP-Rule" id="MF_01020"/>
    </source>
</evidence>
<dbReference type="SUPFAM" id="SSF101386">
    <property type="entry name" value="all-alpha NTP pyrophosphatases"/>
    <property type="match status" value="1"/>
</dbReference>
<dbReference type="PANTHER" id="PTHR42945:SF9">
    <property type="entry name" value="HISTIDINE BIOSYNTHESIS BIFUNCTIONAL PROTEIN HISIE"/>
    <property type="match status" value="1"/>
</dbReference>
<keyword evidence="5 11" id="KW-0963">Cytoplasm</keyword>
<name>J0R5W0_9HYPH</name>
<dbReference type="GO" id="GO:0005524">
    <property type="term" value="F:ATP binding"/>
    <property type="evidence" value="ECO:0007669"/>
    <property type="project" value="UniProtKB-KW"/>
</dbReference>
<dbReference type="OrthoDB" id="9814738at2"/>
<evidence type="ECO:0000256" key="1">
    <source>
        <dbReference type="ARBA" id="ARBA00001460"/>
    </source>
</evidence>
<keyword evidence="7 11" id="KW-0547">Nucleotide-binding</keyword>
<dbReference type="NCBIfam" id="TIGR03188">
    <property type="entry name" value="histidine_hisI"/>
    <property type="match status" value="1"/>
</dbReference>
<evidence type="ECO:0000256" key="4">
    <source>
        <dbReference type="ARBA" id="ARBA00009392"/>
    </source>
</evidence>
<keyword evidence="6 11" id="KW-0028">Amino-acid biosynthesis</keyword>
<dbReference type="NCBIfam" id="NF001613">
    <property type="entry name" value="PRK00400.1-5"/>
    <property type="match status" value="1"/>
</dbReference>
<sequence>MTEFTLQTLEKIIAKRALSTDGTSYTASLINKGMGVATQKLGEEAIETIIAALSEDKAHLISESADLIYHLLVVWKSAGVTYSEVMDVLEKRTQQSGLQEKASRTND</sequence>
<evidence type="ECO:0000256" key="2">
    <source>
        <dbReference type="ARBA" id="ARBA00004496"/>
    </source>
</evidence>
<gene>
    <name evidence="11" type="primary">hisE</name>
    <name evidence="12" type="ORF">ME5_00416</name>
</gene>
<dbReference type="UniPathway" id="UPA00031">
    <property type="reaction ID" value="UER00007"/>
</dbReference>
<comment type="similarity">
    <text evidence="4 11">Belongs to the PRA-PH family.</text>
</comment>
<evidence type="ECO:0000256" key="8">
    <source>
        <dbReference type="ARBA" id="ARBA00022801"/>
    </source>
</evidence>
<accession>J0R5W0</accession>
<dbReference type="HAMAP" id="MF_01020">
    <property type="entry name" value="HisE"/>
    <property type="match status" value="1"/>
</dbReference>
<evidence type="ECO:0000313" key="12">
    <source>
        <dbReference type="EMBL" id="EJF91084.1"/>
    </source>
</evidence>
<dbReference type="EMBL" id="AIMB01000003">
    <property type="protein sequence ID" value="EJF91084.1"/>
    <property type="molecule type" value="Genomic_DNA"/>
</dbReference>
<dbReference type="InterPro" id="IPR008179">
    <property type="entry name" value="HisE"/>
</dbReference>
<evidence type="ECO:0000256" key="5">
    <source>
        <dbReference type="ARBA" id="ARBA00022490"/>
    </source>
</evidence>
<dbReference type="STRING" id="1094558.ME5_00416"/>
<keyword evidence="9 11" id="KW-0067">ATP-binding</keyword>
<dbReference type="RefSeq" id="WP_008037983.1">
    <property type="nucleotide sequence ID" value="NZ_JH725147.1"/>
</dbReference>
<dbReference type="Proteomes" id="UP000008952">
    <property type="component" value="Unassembled WGS sequence"/>
</dbReference>
<dbReference type="AlphaFoldDB" id="J0R5W0"/>
<keyword evidence="8 11" id="KW-0378">Hydrolase</keyword>
<dbReference type="GO" id="GO:0005737">
    <property type="term" value="C:cytoplasm"/>
    <property type="evidence" value="ECO:0007669"/>
    <property type="project" value="UniProtKB-SubCell"/>
</dbReference>
<organism evidence="12 13">
    <name type="scientific">Bartonella tamiae Th239</name>
    <dbReference type="NCBI Taxonomy" id="1094558"/>
    <lineage>
        <taxon>Bacteria</taxon>
        <taxon>Pseudomonadati</taxon>
        <taxon>Pseudomonadota</taxon>
        <taxon>Alphaproteobacteria</taxon>
        <taxon>Hyphomicrobiales</taxon>
        <taxon>Bartonellaceae</taxon>
        <taxon>Bartonella</taxon>
    </lineage>
</organism>
<evidence type="ECO:0000256" key="3">
    <source>
        <dbReference type="ARBA" id="ARBA00005204"/>
    </source>
</evidence>
<keyword evidence="13" id="KW-1185">Reference proteome</keyword>
<dbReference type="GO" id="GO:0000105">
    <property type="term" value="P:L-histidine biosynthetic process"/>
    <property type="evidence" value="ECO:0007669"/>
    <property type="project" value="UniProtKB-UniRule"/>
</dbReference>
<comment type="subcellular location">
    <subcellularLocation>
        <location evidence="2 11">Cytoplasm</location>
    </subcellularLocation>
</comment>
<dbReference type="CDD" id="cd11534">
    <property type="entry name" value="NTP-PPase_HisIE_like"/>
    <property type="match status" value="1"/>
</dbReference>
<dbReference type="GO" id="GO:0004636">
    <property type="term" value="F:phosphoribosyl-ATP diphosphatase activity"/>
    <property type="evidence" value="ECO:0007669"/>
    <property type="project" value="UniProtKB-UniRule"/>
</dbReference>
<dbReference type="PANTHER" id="PTHR42945">
    <property type="entry name" value="HISTIDINE BIOSYNTHESIS BIFUNCTIONAL PROTEIN"/>
    <property type="match status" value="1"/>
</dbReference>
<dbReference type="InterPro" id="IPR021130">
    <property type="entry name" value="PRib-ATP_PPHydrolase-like"/>
</dbReference>
<evidence type="ECO:0000313" key="13">
    <source>
        <dbReference type="Proteomes" id="UP000008952"/>
    </source>
</evidence>
<comment type="catalytic activity">
    <reaction evidence="1 11">
        <text>1-(5-phospho-beta-D-ribosyl)-ATP + H2O = 1-(5-phospho-beta-D-ribosyl)-5'-AMP + diphosphate + H(+)</text>
        <dbReference type="Rhea" id="RHEA:22828"/>
        <dbReference type="ChEBI" id="CHEBI:15377"/>
        <dbReference type="ChEBI" id="CHEBI:15378"/>
        <dbReference type="ChEBI" id="CHEBI:33019"/>
        <dbReference type="ChEBI" id="CHEBI:59457"/>
        <dbReference type="ChEBI" id="CHEBI:73183"/>
        <dbReference type="EC" id="3.6.1.31"/>
    </reaction>
</comment>
<dbReference type="EC" id="3.6.1.31" evidence="11"/>
<comment type="caution">
    <text evidence="12">The sequence shown here is derived from an EMBL/GenBank/DDBJ whole genome shotgun (WGS) entry which is preliminary data.</text>
</comment>
<evidence type="ECO:0000256" key="7">
    <source>
        <dbReference type="ARBA" id="ARBA00022741"/>
    </source>
</evidence>
<dbReference type="eggNOG" id="COG0140">
    <property type="taxonomic scope" value="Bacteria"/>
</dbReference>
<dbReference type="Gene3D" id="1.10.287.1080">
    <property type="entry name" value="MazG-like"/>
    <property type="match status" value="1"/>
</dbReference>
<evidence type="ECO:0000256" key="6">
    <source>
        <dbReference type="ARBA" id="ARBA00022605"/>
    </source>
</evidence>
<protein>
    <recommendedName>
        <fullName evidence="11">Phosphoribosyl-ATP pyrophosphatase</fullName>
        <shortName evidence="11">PRA-PH</shortName>
        <ecNumber evidence="11">3.6.1.31</ecNumber>
    </recommendedName>
</protein>
<dbReference type="PATRIC" id="fig|1094558.3.peg.461"/>
<dbReference type="HOGENOM" id="CLU_123337_1_1_5"/>
<reference evidence="12 13" key="1">
    <citation type="submission" date="2012-03" db="EMBL/GenBank/DDBJ databases">
        <title>The Genome Sequence of Bartonella tamiae Th239.</title>
        <authorList>
            <consortium name="The Broad Institute Genome Sequencing Platform"/>
            <consortium name="The Broad Institute Genome Sequencing Center for Infectious Disease"/>
            <person name="Feldgarden M."/>
            <person name="Kirby J."/>
            <person name="Kosoy M."/>
            <person name="Birtles R."/>
            <person name="Probert W.S."/>
            <person name="Chiaraviglio L."/>
            <person name="Young S.K."/>
            <person name="Zeng Q."/>
            <person name="Gargeya S."/>
            <person name="Fitzgerald M."/>
            <person name="Haas B."/>
            <person name="Abouelleil A."/>
            <person name="Alvarado L."/>
            <person name="Arachchi H.M."/>
            <person name="Berlin A."/>
            <person name="Chapman S.B."/>
            <person name="Gearin G."/>
            <person name="Goldberg J."/>
            <person name="Griggs A."/>
            <person name="Gujja S."/>
            <person name="Hansen M."/>
            <person name="Heiman D."/>
            <person name="Howarth C."/>
            <person name="Larimer J."/>
            <person name="Lui A."/>
            <person name="MacDonald P.J.P."/>
            <person name="McCowen C."/>
            <person name="Montmayeur A."/>
            <person name="Murphy C."/>
            <person name="Neiman D."/>
            <person name="Pearson M."/>
            <person name="Priest M."/>
            <person name="Roberts A."/>
            <person name="Saif S."/>
            <person name="Shea T."/>
            <person name="Sisk P."/>
            <person name="Stolte C."/>
            <person name="Sykes S."/>
            <person name="Wortman J."/>
            <person name="Nusbaum C."/>
            <person name="Birren B."/>
        </authorList>
    </citation>
    <scope>NUCLEOTIDE SEQUENCE [LARGE SCALE GENOMIC DNA]</scope>
    <source>
        <strain evidence="12 13">Th239</strain>
    </source>
</reference>
<proteinExistence type="inferred from homology"/>
<comment type="pathway">
    <text evidence="3 11">Amino-acid biosynthesis; L-histidine biosynthesis; L-histidine from 5-phospho-alpha-D-ribose 1-diphosphate: step 2/9.</text>
</comment>
<evidence type="ECO:0000256" key="9">
    <source>
        <dbReference type="ARBA" id="ARBA00022840"/>
    </source>
</evidence>
<dbReference type="Pfam" id="PF01503">
    <property type="entry name" value="PRA-PH"/>
    <property type="match status" value="1"/>
</dbReference>